<dbReference type="Proteomes" id="UP001336020">
    <property type="component" value="Unassembled WGS sequence"/>
</dbReference>
<dbReference type="PANTHER" id="PTHR10110">
    <property type="entry name" value="SODIUM/HYDROGEN EXCHANGER"/>
    <property type="match status" value="1"/>
</dbReference>
<comment type="similarity">
    <text evidence="10">Belongs to the monovalent cation:proton antiporter 1 (CPA1) transporter (TC 2.A.36) family.</text>
</comment>
<keyword evidence="4 10" id="KW-0812">Transmembrane</keyword>
<evidence type="ECO:0000256" key="2">
    <source>
        <dbReference type="ARBA" id="ARBA00022448"/>
    </source>
</evidence>
<dbReference type="InterPro" id="IPR006153">
    <property type="entry name" value="Cation/H_exchanger_TM"/>
</dbReference>
<dbReference type="Pfam" id="PF00999">
    <property type="entry name" value="Na_H_Exchanger"/>
    <property type="match status" value="1"/>
</dbReference>
<evidence type="ECO:0000256" key="9">
    <source>
        <dbReference type="ARBA" id="ARBA00023201"/>
    </source>
</evidence>
<feature type="transmembrane region" description="Helical" evidence="10">
    <location>
        <begin position="6"/>
        <end position="22"/>
    </location>
</feature>
<keyword evidence="8 10" id="KW-0472">Membrane</keyword>
<feature type="transmembrane region" description="Helical" evidence="10">
    <location>
        <begin position="180"/>
        <end position="199"/>
    </location>
</feature>
<dbReference type="RefSeq" id="WP_330136828.1">
    <property type="nucleotide sequence ID" value="NZ_JAUTXY010000020.1"/>
</dbReference>
<keyword evidence="5 10" id="KW-1133">Transmembrane helix</keyword>
<feature type="transmembrane region" description="Helical" evidence="10">
    <location>
        <begin position="110"/>
        <end position="133"/>
    </location>
</feature>
<dbReference type="EMBL" id="JAUTXY010000020">
    <property type="protein sequence ID" value="MEE2061634.1"/>
    <property type="molecule type" value="Genomic_DNA"/>
</dbReference>
<accession>A0ABU7LK64</accession>
<name>A0ABU7LK64_9NOCA</name>
<keyword evidence="7 10" id="KW-0406">Ion transport</keyword>
<feature type="transmembrane region" description="Helical" evidence="10">
    <location>
        <begin position="382"/>
        <end position="399"/>
    </location>
</feature>
<evidence type="ECO:0000256" key="6">
    <source>
        <dbReference type="ARBA" id="ARBA00023053"/>
    </source>
</evidence>
<proteinExistence type="inferred from homology"/>
<dbReference type="PANTHER" id="PTHR10110:SF86">
    <property type="entry name" value="SODIUM_HYDROGEN EXCHANGER 7"/>
    <property type="match status" value="1"/>
</dbReference>
<feature type="domain" description="Cation/H+ exchanger transmembrane" evidence="11">
    <location>
        <begin position="10"/>
        <end position="406"/>
    </location>
</feature>
<comment type="function">
    <text evidence="10">Na(+)/H(+) antiporter that extrudes sodium in exchange for external protons.</text>
</comment>
<organism evidence="12 13">
    <name type="scientific">Rhodococcus artemisiae</name>
    <dbReference type="NCBI Taxonomy" id="714159"/>
    <lineage>
        <taxon>Bacteria</taxon>
        <taxon>Bacillati</taxon>
        <taxon>Actinomycetota</taxon>
        <taxon>Actinomycetes</taxon>
        <taxon>Mycobacteriales</taxon>
        <taxon>Nocardiaceae</taxon>
        <taxon>Rhodococcus</taxon>
    </lineage>
</organism>
<evidence type="ECO:0000313" key="12">
    <source>
        <dbReference type="EMBL" id="MEE2061634.1"/>
    </source>
</evidence>
<keyword evidence="3 10" id="KW-1003">Cell membrane</keyword>
<evidence type="ECO:0000256" key="7">
    <source>
        <dbReference type="ARBA" id="ARBA00023065"/>
    </source>
</evidence>
<feature type="transmembrane region" description="Helical" evidence="10">
    <location>
        <begin position="349"/>
        <end position="370"/>
    </location>
</feature>
<feature type="transmembrane region" description="Helical" evidence="10">
    <location>
        <begin position="29"/>
        <end position="47"/>
    </location>
</feature>
<feature type="transmembrane region" description="Helical" evidence="10">
    <location>
        <begin position="300"/>
        <end position="321"/>
    </location>
</feature>
<comment type="caution">
    <text evidence="10">Lacks conserved residue(s) required for the propagation of feature annotation.</text>
</comment>
<evidence type="ECO:0000256" key="10">
    <source>
        <dbReference type="RuleBase" id="RU366002"/>
    </source>
</evidence>
<feature type="transmembrane region" description="Helical" evidence="10">
    <location>
        <begin position="262"/>
        <end position="280"/>
    </location>
</feature>
<dbReference type="Gene3D" id="6.10.140.1330">
    <property type="match status" value="1"/>
</dbReference>
<dbReference type="InterPro" id="IPR018422">
    <property type="entry name" value="Cation/H_exchanger_CPA1"/>
</dbReference>
<evidence type="ECO:0000256" key="8">
    <source>
        <dbReference type="ARBA" id="ARBA00023136"/>
    </source>
</evidence>
<dbReference type="InterPro" id="IPR004705">
    <property type="entry name" value="Cation/H_exchanger_CPA1_bac"/>
</dbReference>
<keyword evidence="10" id="KW-0050">Antiport</keyword>
<reference evidence="12 13" key="1">
    <citation type="submission" date="2023-07" db="EMBL/GenBank/DDBJ databases">
        <authorList>
            <person name="Girao M."/>
            <person name="Carvalho M.F."/>
        </authorList>
    </citation>
    <scope>NUCLEOTIDE SEQUENCE [LARGE SCALE GENOMIC DNA]</scope>
    <source>
        <strain evidence="12 13">YIM65754</strain>
    </source>
</reference>
<keyword evidence="6 10" id="KW-0915">Sodium</keyword>
<dbReference type="NCBIfam" id="TIGR00831">
    <property type="entry name" value="a_cpa1"/>
    <property type="match status" value="1"/>
</dbReference>
<comment type="caution">
    <text evidence="12">The sequence shown here is derived from an EMBL/GenBank/DDBJ whole genome shotgun (WGS) entry which is preliminary data.</text>
</comment>
<evidence type="ECO:0000313" key="13">
    <source>
        <dbReference type="Proteomes" id="UP001336020"/>
    </source>
</evidence>
<evidence type="ECO:0000256" key="3">
    <source>
        <dbReference type="ARBA" id="ARBA00022475"/>
    </source>
</evidence>
<sequence>MNGTWILLVVIAAIAVTGLANRGNLQAPLVLVVIGAIASFVPGLPRLELEPHVLLGVVLPPLLYSAALRFSVPTFKRNLSHILRLGVGTVLVTAFAVAFFAEWLVPELTFGAALVLGAVVAPTDAVSAVAVGRKLGLPKRVIAILTGEGLVNDATALTLFTVAVSTVVGTEVFVESPVVFFGYEVAGGVAVGLVLAIAVQWVRSHMDHHSLETSLGLVIPFTAYLVAEEIHASGVLAVVAAGLYMGHRATDLSVTTRLQERFVWESLDILLEMFVFAYMGLQLKFVLDEVTDNGYDVVTILLYAFAVLVVVMLVRPVWGLLNWGRRRAVRKAGLTRLGRDPLTFREHVVVSWAGMRGVVTLAAAGGVPVVLASGEPFPGREIIHLTAIVVAVGTLLIQGSTMPALIRRLDVTDPYERLRAEEQRALARSISSDAARGRLRALSEELPSGTDAERMQRILERVERSIRARGDVERAESEVEVEQGPDVGAMFDKFRRSVLRAQRTALIAARDDGKLDDETLRTELESLDIEEAAAEERIDRRGRD</sequence>
<keyword evidence="2 10" id="KW-0813">Transport</keyword>
<evidence type="ECO:0000256" key="4">
    <source>
        <dbReference type="ARBA" id="ARBA00022692"/>
    </source>
</evidence>
<evidence type="ECO:0000259" key="11">
    <source>
        <dbReference type="Pfam" id="PF00999"/>
    </source>
</evidence>
<comment type="subcellular location">
    <subcellularLocation>
        <location evidence="1 10">Cell membrane</location>
        <topology evidence="1 10">Multi-pass membrane protein</topology>
    </subcellularLocation>
</comment>
<gene>
    <name evidence="12" type="ORF">Q7514_29340</name>
</gene>
<protein>
    <submittedName>
        <fullName evidence="12">Na+/H+ antiporter</fullName>
    </submittedName>
</protein>
<keyword evidence="9 10" id="KW-0739">Sodium transport</keyword>
<evidence type="ECO:0000256" key="1">
    <source>
        <dbReference type="ARBA" id="ARBA00004651"/>
    </source>
</evidence>
<evidence type="ECO:0000256" key="5">
    <source>
        <dbReference type="ARBA" id="ARBA00022989"/>
    </source>
</evidence>
<feature type="transmembrane region" description="Helical" evidence="10">
    <location>
        <begin position="82"/>
        <end position="104"/>
    </location>
</feature>
<keyword evidence="13" id="KW-1185">Reference proteome</keyword>
<feature type="transmembrane region" description="Helical" evidence="10">
    <location>
        <begin position="53"/>
        <end position="70"/>
    </location>
</feature>